<name>A0A6A5V6N1_9PLEO</name>
<proteinExistence type="predicted"/>
<evidence type="ECO:0000313" key="3">
    <source>
        <dbReference type="Proteomes" id="UP000800036"/>
    </source>
</evidence>
<evidence type="ECO:0000313" key="2">
    <source>
        <dbReference type="EMBL" id="KAF1971692.1"/>
    </source>
</evidence>
<dbReference type="Proteomes" id="UP000800036">
    <property type="component" value="Unassembled WGS sequence"/>
</dbReference>
<feature type="compositionally biased region" description="Low complexity" evidence="1">
    <location>
        <begin position="93"/>
        <end position="125"/>
    </location>
</feature>
<keyword evidence="3" id="KW-1185">Reference proteome</keyword>
<reference evidence="2" key="1">
    <citation type="journal article" date="2020" name="Stud. Mycol.">
        <title>101 Dothideomycetes genomes: a test case for predicting lifestyles and emergence of pathogens.</title>
        <authorList>
            <person name="Haridas S."/>
            <person name="Albert R."/>
            <person name="Binder M."/>
            <person name="Bloem J."/>
            <person name="Labutti K."/>
            <person name="Salamov A."/>
            <person name="Andreopoulos B."/>
            <person name="Baker S."/>
            <person name="Barry K."/>
            <person name="Bills G."/>
            <person name="Bluhm B."/>
            <person name="Cannon C."/>
            <person name="Castanera R."/>
            <person name="Culley D."/>
            <person name="Daum C."/>
            <person name="Ezra D."/>
            <person name="Gonzalez J."/>
            <person name="Henrissat B."/>
            <person name="Kuo A."/>
            <person name="Liang C."/>
            <person name="Lipzen A."/>
            <person name="Lutzoni F."/>
            <person name="Magnuson J."/>
            <person name="Mondo S."/>
            <person name="Nolan M."/>
            <person name="Ohm R."/>
            <person name="Pangilinan J."/>
            <person name="Park H.-J."/>
            <person name="Ramirez L."/>
            <person name="Alfaro M."/>
            <person name="Sun H."/>
            <person name="Tritt A."/>
            <person name="Yoshinaga Y."/>
            <person name="Zwiers L.-H."/>
            <person name="Turgeon B."/>
            <person name="Goodwin S."/>
            <person name="Spatafora J."/>
            <person name="Crous P."/>
            <person name="Grigoriev I."/>
        </authorList>
    </citation>
    <scope>NUCLEOTIDE SEQUENCE</scope>
    <source>
        <strain evidence="2">CBS 107.79</strain>
    </source>
</reference>
<feature type="compositionally biased region" description="Pro residues" evidence="1">
    <location>
        <begin position="74"/>
        <end position="92"/>
    </location>
</feature>
<dbReference type="AlphaFoldDB" id="A0A6A5V6N1"/>
<sequence length="163" mass="17855">MIVYRGTVGEAEKTITTAHQLNTLQTTTVFSSRLPAYNLYHTHSLQQHYHSLPHQTNHQPPYLHSKCSSLPSSPSLPAPLASPPPAPSPSSSPPTHTRTTRARSTSRTCGLTSASRASTTRLASRCKPTLPHFLPPPFKQSKPQKHGGKIDDERVYTRGDSNV</sequence>
<organism evidence="2 3">
    <name type="scientific">Bimuria novae-zelandiae CBS 107.79</name>
    <dbReference type="NCBI Taxonomy" id="1447943"/>
    <lineage>
        <taxon>Eukaryota</taxon>
        <taxon>Fungi</taxon>
        <taxon>Dikarya</taxon>
        <taxon>Ascomycota</taxon>
        <taxon>Pezizomycotina</taxon>
        <taxon>Dothideomycetes</taxon>
        <taxon>Pleosporomycetidae</taxon>
        <taxon>Pleosporales</taxon>
        <taxon>Massarineae</taxon>
        <taxon>Didymosphaeriaceae</taxon>
        <taxon>Bimuria</taxon>
    </lineage>
</organism>
<protein>
    <submittedName>
        <fullName evidence="2">Uncharacterized protein</fullName>
    </submittedName>
</protein>
<accession>A0A6A5V6N1</accession>
<gene>
    <name evidence="2" type="ORF">BU23DRAFT_179505</name>
</gene>
<feature type="compositionally biased region" description="Basic and acidic residues" evidence="1">
    <location>
        <begin position="148"/>
        <end position="157"/>
    </location>
</feature>
<evidence type="ECO:0000256" key="1">
    <source>
        <dbReference type="SAM" id="MobiDB-lite"/>
    </source>
</evidence>
<feature type="region of interest" description="Disordered" evidence="1">
    <location>
        <begin position="52"/>
        <end position="163"/>
    </location>
</feature>
<dbReference type="EMBL" id="ML976692">
    <property type="protein sequence ID" value="KAF1971692.1"/>
    <property type="molecule type" value="Genomic_DNA"/>
</dbReference>